<dbReference type="Proteomes" id="UP000583929">
    <property type="component" value="Unassembled WGS sequence"/>
</dbReference>
<evidence type="ECO:0000313" key="3">
    <source>
        <dbReference type="Proteomes" id="UP000583929"/>
    </source>
</evidence>
<protein>
    <submittedName>
        <fullName evidence="2">Uncharacterized protein</fullName>
    </submittedName>
</protein>
<gene>
    <name evidence="2" type="ORF">G4B88_025389</name>
</gene>
<accession>A0A7J6HVJ0</accession>
<comment type="caution">
    <text evidence="2">The sequence shown here is derived from an EMBL/GenBank/DDBJ whole genome shotgun (WGS) entry which is preliminary data.</text>
</comment>
<reference evidence="2 3" key="1">
    <citation type="journal article" date="2020" name="bioRxiv">
        <title>Sequence and annotation of 42 cannabis genomes reveals extensive copy number variation in cannabinoid synthesis and pathogen resistance genes.</title>
        <authorList>
            <person name="Mckernan K.J."/>
            <person name="Helbert Y."/>
            <person name="Kane L.T."/>
            <person name="Ebling H."/>
            <person name="Zhang L."/>
            <person name="Liu B."/>
            <person name="Eaton Z."/>
            <person name="Mclaughlin S."/>
            <person name="Kingan S."/>
            <person name="Baybayan P."/>
            <person name="Concepcion G."/>
            <person name="Jordan M."/>
            <person name="Riva A."/>
            <person name="Barbazuk W."/>
            <person name="Harkins T."/>
        </authorList>
    </citation>
    <scope>NUCLEOTIDE SEQUENCE [LARGE SCALE GENOMIC DNA]</scope>
    <source>
        <strain evidence="3">cv. Jamaican Lion 4</strain>
        <tissue evidence="2">Leaf</tissue>
    </source>
</reference>
<dbReference type="EMBL" id="JAATIQ010000026">
    <property type="protein sequence ID" value="KAF4398410.1"/>
    <property type="molecule type" value="Genomic_DNA"/>
</dbReference>
<keyword evidence="3" id="KW-1185">Reference proteome</keyword>
<feature type="transmembrane region" description="Helical" evidence="1">
    <location>
        <begin position="253"/>
        <end position="272"/>
    </location>
</feature>
<dbReference type="InterPro" id="IPR052356">
    <property type="entry name" value="Thiol_S-MT"/>
</dbReference>
<dbReference type="InterPro" id="IPR038377">
    <property type="entry name" value="Na/Glc_symporter_sf"/>
</dbReference>
<evidence type="ECO:0000256" key="1">
    <source>
        <dbReference type="SAM" id="Phobius"/>
    </source>
</evidence>
<dbReference type="InterPro" id="IPR029063">
    <property type="entry name" value="SAM-dependent_MTases_sf"/>
</dbReference>
<dbReference type="SUPFAM" id="SSF53335">
    <property type="entry name" value="S-adenosyl-L-methionine-dependent methyltransferases"/>
    <property type="match status" value="1"/>
</dbReference>
<dbReference type="PANTHER" id="PTHR45036:SF1">
    <property type="entry name" value="METHYLTRANSFERASE LIKE 7A"/>
    <property type="match status" value="1"/>
</dbReference>
<name>A0A7J6HVJ0_CANSA</name>
<keyword evidence="1" id="KW-0812">Transmembrane</keyword>
<evidence type="ECO:0000313" key="2">
    <source>
        <dbReference type="EMBL" id="KAF4398410.1"/>
    </source>
</evidence>
<keyword evidence="1" id="KW-0472">Membrane</keyword>
<sequence>MTKMELQSHSQKISVYDIELTSPNQIVGIFGIVTPKRAPPLDVAPLETSISHSAIPSQTYAQSSITTVLLFFEDQNPEKSKTKGSHSRTTNPLSFFRSVCTTNHRRATPGVSPPADGSSGAISESPYIYCGKGWDTLRKIHPPRPDWYEEFYASVLDTSMKSYEAEIAGYKSELFANLRGKAERVVEIGIGTGPNLRYYGGDKGVQVFGVDPNKKMEKYAKSSAIAAVSSLCTYDIFRTYINPEASGKKILQVSKYVIFGFGCFMGLLAVILNKAPVSLGWMYLKILLGRHGFGSREGGSVLDEVGSCGGFVFGSP</sequence>
<proteinExistence type="predicted"/>
<dbReference type="AlphaFoldDB" id="A0A7J6HVJ0"/>
<organism evidence="2 3">
    <name type="scientific">Cannabis sativa</name>
    <name type="common">Hemp</name>
    <name type="synonym">Marijuana</name>
    <dbReference type="NCBI Taxonomy" id="3483"/>
    <lineage>
        <taxon>Eukaryota</taxon>
        <taxon>Viridiplantae</taxon>
        <taxon>Streptophyta</taxon>
        <taxon>Embryophyta</taxon>
        <taxon>Tracheophyta</taxon>
        <taxon>Spermatophyta</taxon>
        <taxon>Magnoliopsida</taxon>
        <taxon>eudicotyledons</taxon>
        <taxon>Gunneridae</taxon>
        <taxon>Pentapetalae</taxon>
        <taxon>rosids</taxon>
        <taxon>fabids</taxon>
        <taxon>Rosales</taxon>
        <taxon>Cannabaceae</taxon>
        <taxon>Cannabis</taxon>
    </lineage>
</organism>
<dbReference type="Gene3D" id="1.20.1730.10">
    <property type="entry name" value="Sodium/glucose cotransporter"/>
    <property type="match status" value="1"/>
</dbReference>
<dbReference type="PANTHER" id="PTHR45036">
    <property type="entry name" value="METHYLTRANSFERASE LIKE 7B"/>
    <property type="match status" value="1"/>
</dbReference>
<keyword evidence="1" id="KW-1133">Transmembrane helix</keyword>